<evidence type="ECO:0000259" key="1">
    <source>
        <dbReference type="PROSITE" id="PS50853"/>
    </source>
</evidence>
<dbReference type="Proteomes" id="UP000321578">
    <property type="component" value="Unassembled WGS sequence"/>
</dbReference>
<accession>A0A5C6ZGN5</accession>
<dbReference type="RefSeq" id="WP_147086356.1">
    <property type="nucleotide sequence ID" value="NZ_VORM01000008.1"/>
</dbReference>
<dbReference type="AlphaFoldDB" id="A0A5C6ZGN5"/>
<feature type="domain" description="Fibronectin type-III" evidence="1">
    <location>
        <begin position="31"/>
        <end position="122"/>
    </location>
</feature>
<organism evidence="2 3">
    <name type="scientific">Subsaximicrobium wynnwilliamsii</name>
    <dbReference type="NCBI Taxonomy" id="291179"/>
    <lineage>
        <taxon>Bacteria</taxon>
        <taxon>Pseudomonadati</taxon>
        <taxon>Bacteroidota</taxon>
        <taxon>Flavobacteriia</taxon>
        <taxon>Flavobacteriales</taxon>
        <taxon>Flavobacteriaceae</taxon>
        <taxon>Subsaximicrobium</taxon>
    </lineage>
</organism>
<evidence type="ECO:0000313" key="3">
    <source>
        <dbReference type="Proteomes" id="UP000321578"/>
    </source>
</evidence>
<dbReference type="SMART" id="SM00060">
    <property type="entry name" value="FN3"/>
    <property type="match status" value="2"/>
</dbReference>
<sequence>MKKILFVLAIILCYGCEDIIGVEDISNTLVIPLAPSNEAVLTEDSVVFSWDAVAEAEGYRIQVARPNFENATQIVVDSLVGSTSFLQVLASGDYEWRIRAENSDYQSTYTTYSFTINSINDDISSDQVQLLAPAEGLSFTETEIINFSWEALPGANGYTIQIASPNFESAIEIVEDVNLTATSFSVSNLDANTYEWRVRAKNSEYQTAYTTQTFTVEE</sequence>
<name>A0A5C6ZGN5_9FLAO</name>
<reference evidence="2 3" key="1">
    <citation type="submission" date="2019-08" db="EMBL/GenBank/DDBJ databases">
        <title>Genomes of Subsaximicrobium wynnwilliamsii strains.</title>
        <authorList>
            <person name="Bowman J.P."/>
        </authorList>
    </citation>
    <scope>NUCLEOTIDE SEQUENCE [LARGE SCALE GENOMIC DNA]</scope>
    <source>
        <strain evidence="2 3">2-80-2</strain>
    </source>
</reference>
<dbReference type="InterPro" id="IPR003961">
    <property type="entry name" value="FN3_dom"/>
</dbReference>
<evidence type="ECO:0000313" key="2">
    <source>
        <dbReference type="EMBL" id="TXD89277.1"/>
    </source>
</evidence>
<dbReference type="PROSITE" id="PS50853">
    <property type="entry name" value="FN3"/>
    <property type="match status" value="1"/>
</dbReference>
<dbReference type="InterPro" id="IPR036116">
    <property type="entry name" value="FN3_sf"/>
</dbReference>
<dbReference type="SUPFAM" id="SSF49265">
    <property type="entry name" value="Fibronectin type III"/>
    <property type="match status" value="1"/>
</dbReference>
<proteinExistence type="predicted"/>
<protein>
    <submittedName>
        <fullName evidence="2">Fibronectin type III domain-containing protein</fullName>
    </submittedName>
</protein>
<comment type="caution">
    <text evidence="2">The sequence shown here is derived from an EMBL/GenBank/DDBJ whole genome shotgun (WGS) entry which is preliminary data.</text>
</comment>
<dbReference type="CDD" id="cd00063">
    <property type="entry name" value="FN3"/>
    <property type="match status" value="1"/>
</dbReference>
<dbReference type="EMBL" id="VORO01000008">
    <property type="protein sequence ID" value="TXD89277.1"/>
    <property type="molecule type" value="Genomic_DNA"/>
</dbReference>
<dbReference type="InterPro" id="IPR013783">
    <property type="entry name" value="Ig-like_fold"/>
</dbReference>
<dbReference type="OrthoDB" id="1121506at2"/>
<gene>
    <name evidence="2" type="ORF">ESY86_09555</name>
</gene>
<dbReference type="Gene3D" id="2.60.40.10">
    <property type="entry name" value="Immunoglobulins"/>
    <property type="match status" value="2"/>
</dbReference>
<keyword evidence="3" id="KW-1185">Reference proteome</keyword>